<dbReference type="AlphaFoldDB" id="A0A6J8EDN5"/>
<dbReference type="InterPro" id="IPR037448">
    <property type="entry name" value="Zig-8"/>
</dbReference>
<dbReference type="SUPFAM" id="SSF48726">
    <property type="entry name" value="Immunoglobulin"/>
    <property type="match status" value="2"/>
</dbReference>
<dbReference type="OrthoDB" id="10012075at2759"/>
<dbReference type="EMBL" id="CACVKT020008952">
    <property type="protein sequence ID" value="CAC5418859.1"/>
    <property type="molecule type" value="Genomic_DNA"/>
</dbReference>
<dbReference type="InterPro" id="IPR013783">
    <property type="entry name" value="Ig-like_fold"/>
</dbReference>
<dbReference type="Gene3D" id="2.60.40.10">
    <property type="entry name" value="Immunoglobulins"/>
    <property type="match status" value="2"/>
</dbReference>
<dbReference type="PROSITE" id="PS50835">
    <property type="entry name" value="IG_LIKE"/>
    <property type="match status" value="2"/>
</dbReference>
<dbReference type="PROSITE" id="PS51257">
    <property type="entry name" value="PROKAR_LIPOPROTEIN"/>
    <property type="match status" value="1"/>
</dbReference>
<keyword evidence="1" id="KW-0812">Transmembrane</keyword>
<dbReference type="GO" id="GO:0050808">
    <property type="term" value="P:synapse organization"/>
    <property type="evidence" value="ECO:0007669"/>
    <property type="project" value="TreeGrafter"/>
</dbReference>
<dbReference type="GO" id="GO:0032589">
    <property type="term" value="C:neuron projection membrane"/>
    <property type="evidence" value="ECO:0007669"/>
    <property type="project" value="TreeGrafter"/>
</dbReference>
<dbReference type="Pfam" id="PF00047">
    <property type="entry name" value="ig"/>
    <property type="match status" value="1"/>
</dbReference>
<dbReference type="CDD" id="cd00096">
    <property type="entry name" value="Ig"/>
    <property type="match status" value="1"/>
</dbReference>
<evidence type="ECO:0000313" key="4">
    <source>
        <dbReference type="Proteomes" id="UP000507470"/>
    </source>
</evidence>
<dbReference type="PANTHER" id="PTHR23279:SF36">
    <property type="entry name" value="DEFECTIVE PROBOSCIS EXTENSION RESPONSE 9, ISOFORM A"/>
    <property type="match status" value="1"/>
</dbReference>
<dbReference type="SMART" id="SM00408">
    <property type="entry name" value="IGc2"/>
    <property type="match status" value="2"/>
</dbReference>
<dbReference type="Pfam" id="PF13927">
    <property type="entry name" value="Ig_3"/>
    <property type="match status" value="1"/>
</dbReference>
<evidence type="ECO:0000313" key="3">
    <source>
        <dbReference type="EMBL" id="CAC5418859.1"/>
    </source>
</evidence>
<dbReference type="InterPro" id="IPR013151">
    <property type="entry name" value="Immunoglobulin_dom"/>
</dbReference>
<gene>
    <name evidence="3" type="ORF">MCOR_51267</name>
</gene>
<evidence type="ECO:0000259" key="2">
    <source>
        <dbReference type="PROSITE" id="PS50835"/>
    </source>
</evidence>
<dbReference type="InterPro" id="IPR007110">
    <property type="entry name" value="Ig-like_dom"/>
</dbReference>
<dbReference type="InterPro" id="IPR003598">
    <property type="entry name" value="Ig_sub2"/>
</dbReference>
<feature type="domain" description="Ig-like" evidence="2">
    <location>
        <begin position="43"/>
        <end position="139"/>
    </location>
</feature>
<evidence type="ECO:0000256" key="1">
    <source>
        <dbReference type="SAM" id="Phobius"/>
    </source>
</evidence>
<dbReference type="SMART" id="SM00409">
    <property type="entry name" value="IG"/>
    <property type="match status" value="2"/>
</dbReference>
<feature type="transmembrane region" description="Helical" evidence="1">
    <location>
        <begin position="7"/>
        <end position="36"/>
    </location>
</feature>
<dbReference type="InterPro" id="IPR003599">
    <property type="entry name" value="Ig_sub"/>
</dbReference>
<sequence>MEKRKLMIFYGLMSVFGSLKDAVLIQIILFSCWHMVSMTTYNPVFNHTPVNLTYYTGETATLRCSVSHLGPSKVIWKREDQPHPLTVGKFVYVSNPEYGIKHIPYKDEWNLIIENVQPSHAGFYECQISTKDDIKRYVQLHIIDEPGHDRRYINITGPTRATRGQSVKLTCNVSGFRRTPKHIRWFLNGTHIVSGQDHNIRIVTYQRSDVFSLFSELDIGKTNLNYAGNYLCQAHFANGLKVSKHILLVDTINADSKPSKRGTVADGTERPVLNRNKQQTANTAFPCSGTLWCLTYIAKNDIVVKLCIPSLPLKLLPIYPIFMRSSSFR</sequence>
<name>A0A6J8EDN5_MYTCO</name>
<keyword evidence="1" id="KW-0472">Membrane</keyword>
<dbReference type="Proteomes" id="UP000507470">
    <property type="component" value="Unassembled WGS sequence"/>
</dbReference>
<dbReference type="InterPro" id="IPR036179">
    <property type="entry name" value="Ig-like_dom_sf"/>
</dbReference>
<dbReference type="PANTHER" id="PTHR23279">
    <property type="entry name" value="DEFECTIVE PROBOSCIS EXTENSION RESPONSE DPR -RELATED"/>
    <property type="match status" value="1"/>
</dbReference>
<accession>A0A6J8EDN5</accession>
<keyword evidence="4" id="KW-1185">Reference proteome</keyword>
<feature type="domain" description="Ig-like" evidence="2">
    <location>
        <begin position="146"/>
        <end position="243"/>
    </location>
</feature>
<keyword evidence="1" id="KW-1133">Transmembrane helix</keyword>
<reference evidence="3 4" key="1">
    <citation type="submission" date="2020-06" db="EMBL/GenBank/DDBJ databases">
        <authorList>
            <person name="Li R."/>
            <person name="Bekaert M."/>
        </authorList>
    </citation>
    <scope>NUCLEOTIDE SEQUENCE [LARGE SCALE GENOMIC DNA]</scope>
    <source>
        <strain evidence="4">wild</strain>
    </source>
</reference>
<proteinExistence type="predicted"/>
<protein>
    <recommendedName>
        <fullName evidence="2">Ig-like domain-containing protein</fullName>
    </recommendedName>
</protein>
<organism evidence="3 4">
    <name type="scientific">Mytilus coruscus</name>
    <name type="common">Sea mussel</name>
    <dbReference type="NCBI Taxonomy" id="42192"/>
    <lineage>
        <taxon>Eukaryota</taxon>
        <taxon>Metazoa</taxon>
        <taxon>Spiralia</taxon>
        <taxon>Lophotrochozoa</taxon>
        <taxon>Mollusca</taxon>
        <taxon>Bivalvia</taxon>
        <taxon>Autobranchia</taxon>
        <taxon>Pteriomorphia</taxon>
        <taxon>Mytilida</taxon>
        <taxon>Mytiloidea</taxon>
        <taxon>Mytilidae</taxon>
        <taxon>Mytilinae</taxon>
        <taxon>Mytilus</taxon>
    </lineage>
</organism>